<sequence length="232" mass="26025">MKSIVKREFHSRSKFFACLLTFCAGFIDAYTFIERGGTLVAGQTGNVVFLSVELIHRSTGEIEVKLATMLAFMLGIFLITIFKSFFEQSIWRVASIVPLMLACAVTGCLPSTVPNIFIVPPIAFCMGVVATAFGEVDGIVYNNSFMTGNIKKTMMAFGNYVRMKEKKYFQEGLFFVALLTSFIIGAIVSTYLIQFYILKTIWIVAVILFAFIVFRISQYVGFKKAMSLKKEK</sequence>
<dbReference type="EMBL" id="UHFR01000005">
    <property type="protein sequence ID" value="SUN75810.1"/>
    <property type="molecule type" value="Genomic_DNA"/>
</dbReference>
<reference evidence="2" key="1">
    <citation type="submission" date="2018-06" db="EMBL/GenBank/DDBJ databases">
        <authorList>
            <consortium name="Pathogen Informatics"/>
            <person name="Doyle S."/>
        </authorList>
    </citation>
    <scope>NUCLEOTIDE SEQUENCE [LARGE SCALE GENOMIC DNA]</scope>
    <source>
        <strain evidence="2">NCTC13765</strain>
    </source>
</reference>
<evidence type="ECO:0000313" key="2">
    <source>
        <dbReference type="EMBL" id="SUN75810.1"/>
    </source>
</evidence>
<feature type="transmembrane region" description="Helical" evidence="1">
    <location>
        <begin position="200"/>
        <end position="222"/>
    </location>
</feature>
<organism evidence="2 3">
    <name type="scientific">Streptococcus massiliensis</name>
    <dbReference type="NCBI Taxonomy" id="313439"/>
    <lineage>
        <taxon>Bacteria</taxon>
        <taxon>Bacillati</taxon>
        <taxon>Bacillota</taxon>
        <taxon>Bacilli</taxon>
        <taxon>Lactobacillales</taxon>
        <taxon>Streptococcaceae</taxon>
        <taxon>Streptococcus</taxon>
    </lineage>
</organism>
<name>A0A380KZ36_9STRE</name>
<feature type="transmembrane region" description="Helical" evidence="1">
    <location>
        <begin position="93"/>
        <end position="112"/>
    </location>
</feature>
<dbReference type="STRING" id="1123307.GCA_000380065_00244"/>
<proteinExistence type="predicted"/>
<dbReference type="InterPro" id="IPR010699">
    <property type="entry name" value="DUF1275"/>
</dbReference>
<feature type="transmembrane region" description="Helical" evidence="1">
    <location>
        <begin position="172"/>
        <end position="194"/>
    </location>
</feature>
<dbReference type="Pfam" id="PF06912">
    <property type="entry name" value="DUF1275"/>
    <property type="match status" value="1"/>
</dbReference>
<keyword evidence="1" id="KW-0472">Membrane</keyword>
<keyword evidence="1" id="KW-0812">Transmembrane</keyword>
<dbReference type="AlphaFoldDB" id="A0A380KZ36"/>
<dbReference type="Proteomes" id="UP000254634">
    <property type="component" value="Unassembled WGS sequence"/>
</dbReference>
<dbReference type="OrthoDB" id="7057004at2"/>
<feature type="transmembrane region" description="Helical" evidence="1">
    <location>
        <begin position="66"/>
        <end position="86"/>
    </location>
</feature>
<dbReference type="RefSeq" id="WP_018370929.1">
    <property type="nucleotide sequence ID" value="NZ_UHFR01000005.1"/>
</dbReference>
<feature type="transmembrane region" description="Helical" evidence="1">
    <location>
        <begin position="118"/>
        <end position="141"/>
    </location>
</feature>
<keyword evidence="1" id="KW-1133">Transmembrane helix</keyword>
<evidence type="ECO:0000313" key="3">
    <source>
        <dbReference type="Proteomes" id="UP000254634"/>
    </source>
</evidence>
<protein>
    <submittedName>
        <fullName evidence="2">Integral membrane protein</fullName>
    </submittedName>
</protein>
<dbReference type="PANTHER" id="PTHR37314:SF4">
    <property type="entry name" value="UPF0700 TRANSMEMBRANE PROTEIN YOAK"/>
    <property type="match status" value="1"/>
</dbReference>
<keyword evidence="3" id="KW-1185">Reference proteome</keyword>
<accession>A0A380KZ36</accession>
<dbReference type="PANTHER" id="PTHR37314">
    <property type="entry name" value="SLR0142 PROTEIN"/>
    <property type="match status" value="1"/>
</dbReference>
<evidence type="ECO:0000256" key="1">
    <source>
        <dbReference type="SAM" id="Phobius"/>
    </source>
</evidence>
<gene>
    <name evidence="2" type="ORF">NCTC13765_00250</name>
</gene>